<dbReference type="PANTHER" id="PTHR30189:SF1">
    <property type="entry name" value="LPS-ASSEMBLY PROTEIN LPTD"/>
    <property type="match status" value="1"/>
</dbReference>
<feature type="domain" description="LptD C-terminal" evidence="3">
    <location>
        <begin position="362"/>
        <end position="729"/>
    </location>
</feature>
<comment type="subcellular location">
    <subcellularLocation>
        <location evidence="1">Cell outer membrane</location>
    </subcellularLocation>
</comment>
<comment type="caution">
    <text evidence="1">Lacks conserved residue(s) required for the propagation of feature annotation.</text>
</comment>
<name>A0ABU2ZDZ2_9SPHN</name>
<comment type="similarity">
    <text evidence="1">Belongs to the LptD family.</text>
</comment>
<sequence precursor="true">MPPRLILPPSACLLSILPVARAACPPRHPARRFLMVASRTMAACAWPLLALLPGQVAAQATGPDAPLFWDDGDPDNAPEGVESRPDGAGEVPDPFQLDEPPSGTIGFAADEVEYDTGAQAVAATGNVLLRREAQEVRADRVSWNRTSGEIVASGNVRLVDDAGNILYTDRITLTEELRAGALENLLLVLSQGGRLAAMGAARDDDGQIRLEDGAYSACAIETAAGCPKTPTWRVTAHEVLYNPDTQKVRFSGARLELFGKIAVPLPGLAIFADGRAVSGLTSPDIRVSQANGVELSAEYYWRIAQNRELTLGASVFTDVLPMVTARYRSLTAQGAYQITGYATSSKRIPIGSSTVQTEQEAFRGYLDTNGQYNLSPTLSIIGSLRLASDRTFLRRYDISRDDRLRSMLSIRHIDDDTFFSFTGWGFQTLRTGEDQGLVPFALPLVEYRRRIDDPLLGGRIMLEANTLLLARSEGQDTQRALAGATWSRRTLTSWGQEITTTAMVRGDLYHSDENVLTGIDQYRGEPGWQTRGVAIGAVDVKWPLTGSFLGGTQVLTPRVQFVASPQIRNLVIPNEDSRSVDLEDSNLFALNRFAGHDRVEDGVRFTYGLDWRWQAPGWRVDANIGQSYRVTDDNTLLPDGTGLTDRTSDVVGRAEIRWEDFVSFTHRFRIDKDELAFRRNEFDIAVGTRETYAEASYLKLDRDVPLVLEDLNDREELRLAGRYAFARFWSVFGSTVINLTDASEDPSQMSDGFEPLRTRVGVAYEDDCLEFAVTWRNDNFDAGDIVGGNTVLFSFGLKNLGWR</sequence>
<comment type="function">
    <text evidence="1">Involved in the assembly of lipopolysaccharide (LPS) at the surface of the outer membrane.</text>
</comment>
<keyword evidence="1" id="KW-0732">Signal</keyword>
<accession>A0ABU2ZDZ2</accession>
<evidence type="ECO:0000256" key="2">
    <source>
        <dbReference type="SAM" id="MobiDB-lite"/>
    </source>
</evidence>
<dbReference type="Proteomes" id="UP001259803">
    <property type="component" value="Unassembled WGS sequence"/>
</dbReference>
<evidence type="ECO:0000256" key="1">
    <source>
        <dbReference type="HAMAP-Rule" id="MF_01411"/>
    </source>
</evidence>
<keyword evidence="5" id="KW-1185">Reference proteome</keyword>
<dbReference type="InterPro" id="IPR007543">
    <property type="entry name" value="LptD_C"/>
</dbReference>
<keyword evidence="1" id="KW-0998">Cell outer membrane</keyword>
<protein>
    <recommendedName>
        <fullName evidence="1">LPS-assembly protein LptD</fullName>
    </recommendedName>
</protein>
<proteinExistence type="inferred from homology"/>
<evidence type="ECO:0000259" key="3">
    <source>
        <dbReference type="Pfam" id="PF04453"/>
    </source>
</evidence>
<reference evidence="4 5" key="1">
    <citation type="submission" date="2023-09" db="EMBL/GenBank/DDBJ databases">
        <authorList>
            <person name="Rey-Velasco X."/>
        </authorList>
    </citation>
    <scope>NUCLEOTIDE SEQUENCE [LARGE SCALE GENOMIC DNA]</scope>
    <source>
        <strain evidence="4 5">F390</strain>
    </source>
</reference>
<gene>
    <name evidence="1 4" type="primary">lptD</name>
    <name evidence="4" type="ORF">RM533_01355</name>
</gene>
<organism evidence="4 5">
    <name type="scientific">Croceicoccus esteveae</name>
    <dbReference type="NCBI Taxonomy" id="3075597"/>
    <lineage>
        <taxon>Bacteria</taxon>
        <taxon>Pseudomonadati</taxon>
        <taxon>Pseudomonadota</taxon>
        <taxon>Alphaproteobacteria</taxon>
        <taxon>Sphingomonadales</taxon>
        <taxon>Erythrobacteraceae</taxon>
        <taxon>Croceicoccus</taxon>
    </lineage>
</organism>
<feature type="signal peptide" evidence="1">
    <location>
        <begin position="1"/>
        <end position="22"/>
    </location>
</feature>
<dbReference type="RefSeq" id="WP_311339385.1">
    <property type="nucleotide sequence ID" value="NZ_JAVRHS010000001.1"/>
</dbReference>
<feature type="chain" id="PRO_5044910932" description="LPS-assembly protein LptD" evidence="1">
    <location>
        <begin position="23"/>
        <end position="803"/>
    </location>
</feature>
<keyword evidence="1" id="KW-0472">Membrane</keyword>
<evidence type="ECO:0000313" key="4">
    <source>
        <dbReference type="EMBL" id="MDT0574825.1"/>
    </source>
</evidence>
<evidence type="ECO:0000313" key="5">
    <source>
        <dbReference type="Proteomes" id="UP001259803"/>
    </source>
</evidence>
<dbReference type="InterPro" id="IPR050218">
    <property type="entry name" value="LptD"/>
</dbReference>
<dbReference type="HAMAP" id="MF_01411">
    <property type="entry name" value="LPS_assembly_LptD"/>
    <property type="match status" value="1"/>
</dbReference>
<comment type="subunit">
    <text evidence="1">Component of the lipopolysaccharide transport and assembly complex.</text>
</comment>
<dbReference type="PANTHER" id="PTHR30189">
    <property type="entry name" value="LPS-ASSEMBLY PROTEIN"/>
    <property type="match status" value="1"/>
</dbReference>
<comment type="caution">
    <text evidence="4">The sequence shown here is derived from an EMBL/GenBank/DDBJ whole genome shotgun (WGS) entry which is preliminary data.</text>
</comment>
<feature type="region of interest" description="Disordered" evidence="2">
    <location>
        <begin position="63"/>
        <end position="91"/>
    </location>
</feature>
<dbReference type="InterPro" id="IPR020889">
    <property type="entry name" value="LipoPS_assembly_LptD"/>
</dbReference>
<dbReference type="EMBL" id="JAVRHS010000001">
    <property type="protein sequence ID" value="MDT0574825.1"/>
    <property type="molecule type" value="Genomic_DNA"/>
</dbReference>
<dbReference type="Pfam" id="PF04453">
    <property type="entry name" value="LptD"/>
    <property type="match status" value="1"/>
</dbReference>
<dbReference type="Gene3D" id="2.60.450.10">
    <property type="entry name" value="Lipopolysaccharide (LPS) transport protein A like domain"/>
    <property type="match status" value="1"/>
</dbReference>